<evidence type="ECO:0000256" key="1">
    <source>
        <dbReference type="ARBA" id="ARBA00001954"/>
    </source>
</evidence>
<evidence type="ECO:0000256" key="12">
    <source>
        <dbReference type="ARBA" id="ARBA00060112"/>
    </source>
</evidence>
<dbReference type="PANTHER" id="PTHR12549">
    <property type="entry name" value="JMJC DOMAIN-CONTAINING HISTONE DEMETHYLATION PROTEIN"/>
    <property type="match status" value="1"/>
</dbReference>
<comment type="cofactor">
    <cofactor evidence="1">
        <name>Fe(2+)</name>
        <dbReference type="ChEBI" id="CHEBI:29033"/>
    </cofactor>
</comment>
<keyword evidence="10" id="KW-0804">Transcription</keyword>
<feature type="region of interest" description="Disordered" evidence="15">
    <location>
        <begin position="1232"/>
        <end position="1278"/>
    </location>
</feature>
<dbReference type="GO" id="GO:0031490">
    <property type="term" value="F:chromatin DNA binding"/>
    <property type="evidence" value="ECO:0007669"/>
    <property type="project" value="TreeGrafter"/>
</dbReference>
<evidence type="ECO:0000256" key="15">
    <source>
        <dbReference type="SAM" id="MobiDB-lite"/>
    </source>
</evidence>
<evidence type="ECO:0000256" key="10">
    <source>
        <dbReference type="ARBA" id="ARBA00023163"/>
    </source>
</evidence>
<evidence type="ECO:0000256" key="7">
    <source>
        <dbReference type="ARBA" id="ARBA00023002"/>
    </source>
</evidence>
<evidence type="ECO:0000256" key="9">
    <source>
        <dbReference type="ARBA" id="ARBA00023015"/>
    </source>
</evidence>
<feature type="compositionally biased region" description="Polar residues" evidence="15">
    <location>
        <begin position="1242"/>
        <end position="1267"/>
    </location>
</feature>
<keyword evidence="6" id="KW-0862">Zinc</keyword>
<feature type="domain" description="RING-type" evidence="16">
    <location>
        <begin position="150"/>
        <end position="197"/>
    </location>
</feature>
<dbReference type="Gene3D" id="2.60.120.650">
    <property type="entry name" value="Cupin"/>
    <property type="match status" value="1"/>
</dbReference>
<feature type="compositionally biased region" description="Low complexity" evidence="15">
    <location>
        <begin position="1164"/>
        <end position="1181"/>
    </location>
</feature>
<evidence type="ECO:0000256" key="14">
    <source>
        <dbReference type="SAM" id="Coils"/>
    </source>
</evidence>
<dbReference type="SUPFAM" id="SSF51197">
    <property type="entry name" value="Clavaminate synthase-like"/>
    <property type="match status" value="1"/>
</dbReference>
<evidence type="ECO:0000259" key="16">
    <source>
        <dbReference type="PROSITE" id="PS50089"/>
    </source>
</evidence>
<feature type="region of interest" description="Disordered" evidence="15">
    <location>
        <begin position="1024"/>
        <end position="1049"/>
    </location>
</feature>
<dbReference type="EMBL" id="JAATIQ010000136">
    <property type="protein sequence ID" value="KAF4378459.1"/>
    <property type="molecule type" value="Genomic_DNA"/>
</dbReference>
<keyword evidence="5 13" id="KW-0863">Zinc-finger</keyword>
<evidence type="ECO:0000313" key="19">
    <source>
        <dbReference type="Proteomes" id="UP000583929"/>
    </source>
</evidence>
<keyword evidence="8" id="KW-0408">Iron</keyword>
<gene>
    <name evidence="18" type="ORF">G4B88_027519</name>
</gene>
<dbReference type="Pfam" id="PF02373">
    <property type="entry name" value="JmjC"/>
    <property type="match status" value="1"/>
</dbReference>
<dbReference type="PROSITE" id="PS51184">
    <property type="entry name" value="JMJC"/>
    <property type="match status" value="1"/>
</dbReference>
<keyword evidence="14" id="KW-0175">Coiled coil</keyword>
<dbReference type="PROSITE" id="PS50089">
    <property type="entry name" value="ZF_RING_2"/>
    <property type="match status" value="1"/>
</dbReference>
<comment type="similarity">
    <text evidence="3">Belongs to the JARID1 histone demethylase family.</text>
</comment>
<comment type="function">
    <text evidence="12">May function as histone H3 lysine demethylase and be involved in regulation of gene expression.</text>
</comment>
<feature type="region of interest" description="Disordered" evidence="15">
    <location>
        <begin position="673"/>
        <end position="697"/>
    </location>
</feature>
<dbReference type="Pfam" id="PF10497">
    <property type="entry name" value="zf-4CXXC_R1"/>
    <property type="match status" value="1"/>
</dbReference>
<feature type="coiled-coil region" evidence="14">
    <location>
        <begin position="1416"/>
        <end position="1504"/>
    </location>
</feature>
<keyword evidence="19" id="KW-1185">Reference proteome</keyword>
<dbReference type="PANTHER" id="PTHR12549:SF11">
    <property type="entry name" value="LYSINE-SPECIFIC DEMETHYLASE JMJ25"/>
    <property type="match status" value="1"/>
</dbReference>
<reference evidence="18 19" key="1">
    <citation type="journal article" date="2020" name="bioRxiv">
        <title>Sequence and annotation of 42 cannabis genomes reveals extensive copy number variation in cannabinoid synthesis and pathogen resistance genes.</title>
        <authorList>
            <person name="Mckernan K.J."/>
            <person name="Helbert Y."/>
            <person name="Kane L.T."/>
            <person name="Ebling H."/>
            <person name="Zhang L."/>
            <person name="Liu B."/>
            <person name="Eaton Z."/>
            <person name="Mclaughlin S."/>
            <person name="Kingan S."/>
            <person name="Baybayan P."/>
            <person name="Concepcion G."/>
            <person name="Jordan M."/>
            <person name="Riva A."/>
            <person name="Barbazuk W."/>
            <person name="Harkins T."/>
        </authorList>
    </citation>
    <scope>NUCLEOTIDE SEQUENCE [LARGE SCALE GENOMIC DNA]</scope>
    <source>
        <strain evidence="19">cv. Jamaican Lion 4</strain>
        <tissue evidence="18">Leaf</tissue>
    </source>
</reference>
<dbReference type="InterPro" id="IPR003347">
    <property type="entry name" value="JmjC_dom"/>
</dbReference>
<feature type="domain" description="JmjC" evidence="17">
    <location>
        <begin position="592"/>
        <end position="840"/>
    </location>
</feature>
<dbReference type="GO" id="GO:0032454">
    <property type="term" value="F:histone H3K9 demethylase activity"/>
    <property type="evidence" value="ECO:0007669"/>
    <property type="project" value="InterPro"/>
</dbReference>
<organism evidence="18 19">
    <name type="scientific">Cannabis sativa</name>
    <name type="common">Hemp</name>
    <name type="synonym">Marijuana</name>
    <dbReference type="NCBI Taxonomy" id="3483"/>
    <lineage>
        <taxon>Eukaryota</taxon>
        <taxon>Viridiplantae</taxon>
        <taxon>Streptophyta</taxon>
        <taxon>Embryophyta</taxon>
        <taxon>Tracheophyta</taxon>
        <taxon>Spermatophyta</taxon>
        <taxon>Magnoliopsida</taxon>
        <taxon>eudicotyledons</taxon>
        <taxon>Gunneridae</taxon>
        <taxon>Pentapetalae</taxon>
        <taxon>rosids</taxon>
        <taxon>fabids</taxon>
        <taxon>Rosales</taxon>
        <taxon>Cannabaceae</taxon>
        <taxon>Cannabis</taxon>
    </lineage>
</organism>
<evidence type="ECO:0000256" key="6">
    <source>
        <dbReference type="ARBA" id="ARBA00022833"/>
    </source>
</evidence>
<comment type="subcellular location">
    <subcellularLocation>
        <location evidence="2">Nucleus</location>
    </subcellularLocation>
</comment>
<evidence type="ECO:0000256" key="11">
    <source>
        <dbReference type="ARBA" id="ARBA00023242"/>
    </source>
</evidence>
<feature type="compositionally biased region" description="Basic and acidic residues" evidence="15">
    <location>
        <begin position="687"/>
        <end position="697"/>
    </location>
</feature>
<evidence type="ECO:0000256" key="4">
    <source>
        <dbReference type="ARBA" id="ARBA00022723"/>
    </source>
</evidence>
<dbReference type="GO" id="GO:0000785">
    <property type="term" value="C:chromatin"/>
    <property type="evidence" value="ECO:0007669"/>
    <property type="project" value="TreeGrafter"/>
</dbReference>
<dbReference type="GO" id="GO:0000118">
    <property type="term" value="C:histone deacetylase complex"/>
    <property type="evidence" value="ECO:0007669"/>
    <property type="project" value="TreeGrafter"/>
</dbReference>
<evidence type="ECO:0000256" key="8">
    <source>
        <dbReference type="ARBA" id="ARBA00023004"/>
    </source>
</evidence>
<feature type="compositionally biased region" description="Low complexity" evidence="15">
    <location>
        <begin position="958"/>
        <end position="979"/>
    </location>
</feature>
<evidence type="ECO:0000313" key="18">
    <source>
        <dbReference type="EMBL" id="KAF4378459.1"/>
    </source>
</evidence>
<dbReference type="FunFam" id="2.60.120.650:FF:000026">
    <property type="entry name" value="Transcription factor jumonji domain-containing protein"/>
    <property type="match status" value="1"/>
</dbReference>
<comment type="caution">
    <text evidence="18">The sequence shown here is derived from an EMBL/GenBank/DDBJ whole genome shotgun (WGS) entry which is preliminary data.</text>
</comment>
<dbReference type="Proteomes" id="UP000583929">
    <property type="component" value="Unassembled WGS sequence"/>
</dbReference>
<sequence length="1631" mass="180831">MKETRGWKKKVVEARGDSAAHAVGHGVSTSLKRRRERIKKRRERFELNESLEEKIYDGPELKGSSRWKNAQLVASVSESVEIKVGDGASASGNKRGRKRARVKLLNQSLEKKKCQGNDSSVEAVDLRKRKKTKLAEVLGSSVKCHESLMCHQCQRNDKGRVVSCKQCKRKRFCIPCLKNWYPTIPEEDIAESCPVCRRNCNCTTCLRNLPVWPRYSFYPSYDDEFMYSGYLLEQLLPFMKRLNAEQVIERELEAKRHGIAESVLKIQEADCSVKDHVCCNNCRTSIVDFHRSCPKCSYNLCLICCREIRDGHLQGGGEDLVRFINRGLEYLHGGTGLRPSDSVKPTSEWKANGDGGIPCPPKDMQGCSDSLLELRCIFPENFFAELVEDGEEIAETDSLIDIPETLGQQCLCFSARPRNASDVNNGTVRKAASREDSDDNYLYCPTAVKNQQEDLKHFRYHWSRGEPVIVSNVLETTPGLSWEPLVMWRACRQMNRNQPGKHLRGKACRQMKCSQPGRDLQVKAIDCLDWNEADINMHQFFTGYLEGRFDYKKWPQILKLKDWPPNSLFEERLPRHNEEFICCLPFKAYTHPHYGCLNLAVKLPKKGIKPDMGPKTSIAYGVQQELGRGDSVTKLHCDMSDVVNVLMHTADVSLTPEQLTIIEHLKRKHNEQDRRELFGNGQIPDNKVNDRKTEDKSDDSIEHLLNCGNKLENLEMAEGGALWDIFRREDVPKLQEYLKKHFREFRHTHCSPLEKALHLLEVIHPIHDQTMYLTMEHKRKLKEEYGIEPWSFVQRLGDAVFIPAGCPHQVRNLKSCINVALKFVSPENVGECIRLAEEFRVLPSNHIAKEDKLQVKKMILHAMNSALETLVPELSLLPNPLHGTSSTTFSSASLVVPDHSVNLLDENKKSKPVISSSVRASREKRSTVVVDSTPAKSKTAGSINLGVVVQEVALTSHAPSTTPAPSTSPTASPIPITLPVPATLEPPKFSHETPSTTSAPALSVPDHSANLLDENERYKLMISSSVQASREKRSTVVSDSTPTKSQTTKSNLGVVIREVDLTSPAPSTTPAPSTSPTALPIPITLPVPATTEPPNLAHEVPSTTSAPIICVLNHSANLLDEKEKYELMISSSVRASREKRSTVVSDSTIAKSQTTGLTNLGVVTSPAPSTAPAPSTSPTASPIPITLPVPATPEPPDLAHEVPLTSTPALSVPNHSANLLDEKKKCKLMFPSVQASREKRSTLVSDSTPAKSQTRSLTSVPSTTPAPLTSPGASPIPIALPVTRTSTTLSDHHADSLAFPSINSGSASVNSTTVGGSRNLSKYQLEMTQQYGKAFMQASQGISKEEWKIATSVEGFDLTSYTARHALLAAVGITRSMTLASEAAEGEKNHLKNELLKMKPLANKAKESFNQISLEKEELTVQCLSQQAEIESLKGQNADLQKMQVRVAKVEARLAEVKTLRHQIAELEVLRARSAEVEARAAEAEALKARAEESEAQVALLTKKVCSLERNCTILTKKTNDLECDLEQKAKIEEEGRCEIEKGLRELESSRDCILALATRNGELEAALVAAKNNSAPALDEVAIEERTVESLLYTIWLQHPNFDFSFLGEAAVQTVAGWKVENCRPRDADS</sequence>
<accession>A0A7J6G8N1</accession>
<dbReference type="GO" id="GO:0003712">
    <property type="term" value="F:transcription coregulator activity"/>
    <property type="evidence" value="ECO:0007669"/>
    <property type="project" value="TreeGrafter"/>
</dbReference>
<keyword evidence="4" id="KW-0479">Metal-binding</keyword>
<dbReference type="GO" id="GO:0008270">
    <property type="term" value="F:zinc ion binding"/>
    <property type="evidence" value="ECO:0007669"/>
    <property type="project" value="UniProtKB-KW"/>
</dbReference>
<evidence type="ECO:0000256" key="13">
    <source>
        <dbReference type="PROSITE-ProRule" id="PRU00175"/>
    </source>
</evidence>
<evidence type="ECO:0000259" key="17">
    <source>
        <dbReference type="PROSITE" id="PS51184"/>
    </source>
</evidence>
<dbReference type="GO" id="GO:0016491">
    <property type="term" value="F:oxidoreductase activity"/>
    <property type="evidence" value="ECO:0007669"/>
    <property type="project" value="UniProtKB-KW"/>
</dbReference>
<dbReference type="GO" id="GO:0006357">
    <property type="term" value="P:regulation of transcription by RNA polymerase II"/>
    <property type="evidence" value="ECO:0007669"/>
    <property type="project" value="TreeGrafter"/>
</dbReference>
<dbReference type="InterPro" id="IPR045109">
    <property type="entry name" value="LSDs-like"/>
</dbReference>
<evidence type="ECO:0000256" key="3">
    <source>
        <dbReference type="ARBA" id="ARBA00006801"/>
    </source>
</evidence>
<dbReference type="SMART" id="SM00558">
    <property type="entry name" value="JmjC"/>
    <property type="match status" value="1"/>
</dbReference>
<feature type="region of interest" description="Disordered" evidence="15">
    <location>
        <begin position="912"/>
        <end position="933"/>
    </location>
</feature>
<name>A0A7J6G8N1_CANSA</name>
<dbReference type="InterPro" id="IPR001841">
    <property type="entry name" value="Znf_RING"/>
</dbReference>
<dbReference type="InterPro" id="IPR018866">
    <property type="entry name" value="Znf-4CXXC_R1"/>
</dbReference>
<feature type="region of interest" description="Disordered" evidence="15">
    <location>
        <begin position="958"/>
        <end position="1005"/>
    </location>
</feature>
<feature type="compositionally biased region" description="Polar residues" evidence="15">
    <location>
        <begin position="1035"/>
        <end position="1049"/>
    </location>
</feature>
<evidence type="ECO:0000256" key="5">
    <source>
        <dbReference type="ARBA" id="ARBA00022771"/>
    </source>
</evidence>
<keyword evidence="9" id="KW-0805">Transcription regulation</keyword>
<evidence type="ECO:0000256" key="2">
    <source>
        <dbReference type="ARBA" id="ARBA00004123"/>
    </source>
</evidence>
<feature type="region of interest" description="Disordered" evidence="15">
    <location>
        <begin position="1160"/>
        <end position="1181"/>
    </location>
</feature>
<keyword evidence="7" id="KW-0560">Oxidoreductase</keyword>
<proteinExistence type="inferred from homology"/>
<protein>
    <submittedName>
        <fullName evidence="18">Uncharacterized protein</fullName>
    </submittedName>
</protein>
<feature type="region of interest" description="Disordered" evidence="15">
    <location>
        <begin position="15"/>
        <end position="35"/>
    </location>
</feature>
<keyword evidence="11" id="KW-0539">Nucleus</keyword>